<evidence type="ECO:0000259" key="4">
    <source>
        <dbReference type="Pfam" id="PF09972"/>
    </source>
</evidence>
<evidence type="ECO:0000256" key="1">
    <source>
        <dbReference type="SAM" id="MobiDB-lite"/>
    </source>
</evidence>
<feature type="compositionally biased region" description="Basic residues" evidence="1">
    <location>
        <begin position="392"/>
        <end position="402"/>
    </location>
</feature>
<feature type="domain" description="Predicted membrane protein YciQ-like C-terminal" evidence="5">
    <location>
        <begin position="317"/>
        <end position="567"/>
    </location>
</feature>
<feature type="region of interest" description="Disordered" evidence="1">
    <location>
        <begin position="392"/>
        <end position="422"/>
    </location>
</feature>
<name>A0ABX7Y344_9ACTN</name>
<dbReference type="EMBL" id="CP072384">
    <property type="protein sequence ID" value="QUC07198.1"/>
    <property type="molecule type" value="Genomic_DNA"/>
</dbReference>
<keyword evidence="7" id="KW-1185">Reference proteome</keyword>
<feature type="signal peptide" evidence="3">
    <location>
        <begin position="1"/>
        <end position="27"/>
    </location>
</feature>
<evidence type="ECO:0000313" key="7">
    <source>
        <dbReference type="Proteomes" id="UP000678513"/>
    </source>
</evidence>
<feature type="domain" description="DUF2207" evidence="4">
    <location>
        <begin position="37"/>
        <end position="218"/>
    </location>
</feature>
<evidence type="ECO:0000259" key="5">
    <source>
        <dbReference type="Pfam" id="PF20990"/>
    </source>
</evidence>
<keyword evidence="3" id="KW-0732">Signal</keyword>
<keyword evidence="2" id="KW-0812">Transmembrane</keyword>
<feature type="transmembrane region" description="Helical" evidence="2">
    <location>
        <begin position="258"/>
        <end position="277"/>
    </location>
</feature>
<evidence type="ECO:0000313" key="6">
    <source>
        <dbReference type="EMBL" id="QUC07198.1"/>
    </source>
</evidence>
<dbReference type="InterPro" id="IPR048389">
    <property type="entry name" value="YciQ-like_C"/>
</dbReference>
<feature type="chain" id="PRO_5047074090" evidence="3">
    <location>
        <begin position="28"/>
        <end position="658"/>
    </location>
</feature>
<sequence length="658" mass="70615">MWKVLRGLFVMLVVVAAGAVNTPQAHAQDSAPVNWWNVKVNLSSDGVAHVDATLEMDFSKVKGRGPVFALPKRQRTGNENQWYRFEISGVQVSSPSGAHSDTQITQDNGTMTVRVGEANTVYSTPQTYRISYDITGLIATKHPESGLDEFNWNVIGNWASEIKNFQVSITGPAEISKVSCWQTTNLDKPCESSSGGTSASYSVDRIPAGDPVQVVAGFPAGTFPGVTQTIETIDQERRRTPWPIFWSLWSEHSPLNPVFGTATAVLSVGAVVALVMIRNKKARDEVFLGLTPGLAPAAGMAARTGKRRGKVNVAVAFQPPRGARPGEIGTLVDATADSVDISATIIDLAVRGYLVITATEHGGHLLTRTDKNSDGLIGYELKLLNRIFRSKSGHTTPKRKTHQPNTERKNHPSEIPQKGSQVSLKDLRDEKYGDIQSTARQGLYNRVVALGWFRSNPQAGRQSALKKGISIALFGTIVSFQLGVAFGWGIVGIPIMLFGAGLAIMSQRFGARTAQGSAALEQARGFELYLRTAEKEQLRFEEGVDIFSRYLPYAMIFGVTHRWTKLFAQLGAEGRNLANTSWYQGADLYHSTGSFYTSLGSFSQDFSYSMAQAAAATAWSASNSSSGGSGFPGGSFSGGSGFSGGGGSSGGGFSGGSW</sequence>
<feature type="transmembrane region" description="Helical" evidence="2">
    <location>
        <begin position="464"/>
        <end position="480"/>
    </location>
</feature>
<evidence type="ECO:0000256" key="3">
    <source>
        <dbReference type="SAM" id="SignalP"/>
    </source>
</evidence>
<proteinExistence type="predicted"/>
<protein>
    <submittedName>
        <fullName evidence="6">DUF2207 domain-containing protein</fullName>
    </submittedName>
</protein>
<reference evidence="6 7" key="1">
    <citation type="submission" date="2021-03" db="EMBL/GenBank/DDBJ databases">
        <title>Human Oral Microbial Genomes.</title>
        <authorList>
            <person name="Johnston C.D."/>
            <person name="Chen T."/>
            <person name="Dewhirst F.E."/>
        </authorList>
    </citation>
    <scope>NUCLEOTIDE SEQUENCE [LARGE SCALE GENOMIC DNA]</scope>
    <source>
        <strain evidence="6 7">DSMZ 100122</strain>
    </source>
</reference>
<dbReference type="Proteomes" id="UP000678513">
    <property type="component" value="Chromosome"/>
</dbReference>
<dbReference type="Pfam" id="PF09972">
    <property type="entry name" value="DUF2207"/>
    <property type="match status" value="1"/>
</dbReference>
<dbReference type="Pfam" id="PF20990">
    <property type="entry name" value="DUF2207_C"/>
    <property type="match status" value="1"/>
</dbReference>
<keyword evidence="2" id="KW-0472">Membrane</keyword>
<dbReference type="RefSeq" id="WP_212321485.1">
    <property type="nucleotide sequence ID" value="NZ_AP024463.1"/>
</dbReference>
<evidence type="ECO:0000256" key="2">
    <source>
        <dbReference type="SAM" id="Phobius"/>
    </source>
</evidence>
<accession>A0ABX7Y344</accession>
<organism evidence="6 7">
    <name type="scientific">Arachnia rubra</name>
    <dbReference type="NCBI Taxonomy" id="1547448"/>
    <lineage>
        <taxon>Bacteria</taxon>
        <taxon>Bacillati</taxon>
        <taxon>Actinomycetota</taxon>
        <taxon>Actinomycetes</taxon>
        <taxon>Propionibacteriales</taxon>
        <taxon>Propionibacteriaceae</taxon>
        <taxon>Arachnia</taxon>
    </lineage>
</organism>
<keyword evidence="2" id="KW-1133">Transmembrane helix</keyword>
<gene>
    <name evidence="6" type="ORF">J5A65_09585</name>
</gene>
<dbReference type="InterPro" id="IPR018702">
    <property type="entry name" value="DUF2207"/>
</dbReference>